<dbReference type="Proteomes" id="UP000324222">
    <property type="component" value="Unassembled WGS sequence"/>
</dbReference>
<protein>
    <submittedName>
        <fullName evidence="1">Uncharacterized protein</fullName>
    </submittedName>
</protein>
<keyword evidence="2" id="KW-1185">Reference proteome</keyword>
<organism evidence="1 2">
    <name type="scientific">Portunus trituberculatus</name>
    <name type="common">Swimming crab</name>
    <name type="synonym">Neptunus trituberculatus</name>
    <dbReference type="NCBI Taxonomy" id="210409"/>
    <lineage>
        <taxon>Eukaryota</taxon>
        <taxon>Metazoa</taxon>
        <taxon>Ecdysozoa</taxon>
        <taxon>Arthropoda</taxon>
        <taxon>Crustacea</taxon>
        <taxon>Multicrustacea</taxon>
        <taxon>Malacostraca</taxon>
        <taxon>Eumalacostraca</taxon>
        <taxon>Eucarida</taxon>
        <taxon>Decapoda</taxon>
        <taxon>Pleocyemata</taxon>
        <taxon>Brachyura</taxon>
        <taxon>Eubrachyura</taxon>
        <taxon>Portunoidea</taxon>
        <taxon>Portunidae</taxon>
        <taxon>Portuninae</taxon>
        <taxon>Portunus</taxon>
    </lineage>
</organism>
<reference evidence="1 2" key="1">
    <citation type="submission" date="2019-05" db="EMBL/GenBank/DDBJ databases">
        <title>Another draft genome of Portunus trituberculatus and its Hox gene families provides insights of decapod evolution.</title>
        <authorList>
            <person name="Jeong J.-H."/>
            <person name="Song I."/>
            <person name="Kim S."/>
            <person name="Choi T."/>
            <person name="Kim D."/>
            <person name="Ryu S."/>
            <person name="Kim W."/>
        </authorList>
    </citation>
    <scope>NUCLEOTIDE SEQUENCE [LARGE SCALE GENOMIC DNA]</scope>
    <source>
        <tissue evidence="1">Muscle</tissue>
    </source>
</reference>
<evidence type="ECO:0000313" key="2">
    <source>
        <dbReference type="Proteomes" id="UP000324222"/>
    </source>
</evidence>
<dbReference type="EMBL" id="VSRR010000171">
    <property type="protein sequence ID" value="MPC11588.1"/>
    <property type="molecule type" value="Genomic_DNA"/>
</dbReference>
<comment type="caution">
    <text evidence="1">The sequence shown here is derived from an EMBL/GenBank/DDBJ whole genome shotgun (WGS) entry which is preliminary data.</text>
</comment>
<gene>
    <name evidence="1" type="ORF">E2C01_004256</name>
</gene>
<name>A0A5B7CR58_PORTR</name>
<sequence length="100" mass="10779">MMLPLLKIHRGRKIEPGRTREGYKAYSFSMVEYTSSAPCPVLPPALTTGTVQCCTWSSGASHLLLAAQSTSSRPCLPACVAAGATLTLRQERTDSHVLML</sequence>
<proteinExistence type="predicted"/>
<accession>A0A5B7CR58</accession>
<evidence type="ECO:0000313" key="1">
    <source>
        <dbReference type="EMBL" id="MPC11588.1"/>
    </source>
</evidence>
<dbReference type="AlphaFoldDB" id="A0A5B7CR58"/>